<proteinExistence type="inferred from homology"/>
<evidence type="ECO:0000256" key="5">
    <source>
        <dbReference type="RuleBase" id="RU000356"/>
    </source>
</evidence>
<keyword evidence="5" id="KW-0561">Oxygen transport</keyword>
<sequence>MGCTASMKFADLKTESLPEPEAPLPPDPRLPLDPWQKFYLEKSWKTVARNIDKAGMIMFVKLLRDFPEIKQKWPQLRHLTDEEVTNSVYLMNLATRIFDTLDHAIDSLDDLDYLIPLLKRLGQMHADMKIMDPEDIWKMERPFLESVRACLEDRFTYKYEEIYSKFIIFIIETVVIGFDPH</sequence>
<keyword evidence="4" id="KW-0408">Iron</keyword>
<dbReference type="SUPFAM" id="SSF46458">
    <property type="entry name" value="Globin-like"/>
    <property type="match status" value="1"/>
</dbReference>
<dbReference type="Proteomes" id="UP000838412">
    <property type="component" value="Chromosome 17"/>
</dbReference>
<evidence type="ECO:0000256" key="3">
    <source>
        <dbReference type="ARBA" id="ARBA00022723"/>
    </source>
</evidence>
<evidence type="ECO:0000256" key="2">
    <source>
        <dbReference type="ARBA" id="ARBA00022617"/>
    </source>
</evidence>
<dbReference type="PANTHER" id="PTHR46458">
    <property type="entry name" value="BLR2807 PROTEIN"/>
    <property type="match status" value="1"/>
</dbReference>
<evidence type="ECO:0000256" key="4">
    <source>
        <dbReference type="ARBA" id="ARBA00023004"/>
    </source>
</evidence>
<organism evidence="7 8">
    <name type="scientific">Branchiostoma lanceolatum</name>
    <name type="common">Common lancelet</name>
    <name type="synonym">Amphioxus lanceolatum</name>
    <dbReference type="NCBI Taxonomy" id="7740"/>
    <lineage>
        <taxon>Eukaryota</taxon>
        <taxon>Metazoa</taxon>
        <taxon>Chordata</taxon>
        <taxon>Cephalochordata</taxon>
        <taxon>Leptocardii</taxon>
        <taxon>Amphioxiformes</taxon>
        <taxon>Branchiostomatidae</taxon>
        <taxon>Branchiostoma</taxon>
    </lineage>
</organism>
<name>A0A8K0EIK9_BRALA</name>
<evidence type="ECO:0000259" key="6">
    <source>
        <dbReference type="PROSITE" id="PS01033"/>
    </source>
</evidence>
<keyword evidence="8" id="KW-1185">Reference proteome</keyword>
<protein>
    <submittedName>
        <fullName evidence="7">CYGB protein</fullName>
    </submittedName>
</protein>
<dbReference type="GO" id="GO:0005344">
    <property type="term" value="F:oxygen carrier activity"/>
    <property type="evidence" value="ECO:0007669"/>
    <property type="project" value="UniProtKB-KW"/>
</dbReference>
<keyword evidence="3" id="KW-0479">Metal-binding</keyword>
<evidence type="ECO:0000256" key="1">
    <source>
        <dbReference type="ARBA" id="ARBA00008705"/>
    </source>
</evidence>
<keyword evidence="2 5" id="KW-0349">Heme</keyword>
<dbReference type="InterPro" id="IPR000971">
    <property type="entry name" value="Globin"/>
</dbReference>
<dbReference type="AlphaFoldDB" id="A0A8K0EIK9"/>
<dbReference type="PANTHER" id="PTHR46458:SF5">
    <property type="entry name" value="GLOBIN FAMILY PROFILE DOMAIN-CONTAINING PROTEIN"/>
    <property type="match status" value="1"/>
</dbReference>
<dbReference type="Pfam" id="PF00042">
    <property type="entry name" value="Globin"/>
    <property type="match status" value="1"/>
</dbReference>
<dbReference type="Gene3D" id="1.10.490.10">
    <property type="entry name" value="Globins"/>
    <property type="match status" value="1"/>
</dbReference>
<dbReference type="GO" id="GO:0046872">
    <property type="term" value="F:metal ion binding"/>
    <property type="evidence" value="ECO:0007669"/>
    <property type="project" value="UniProtKB-KW"/>
</dbReference>
<dbReference type="PROSITE" id="PS01033">
    <property type="entry name" value="GLOBIN"/>
    <property type="match status" value="1"/>
</dbReference>
<keyword evidence="5" id="KW-0813">Transport</keyword>
<dbReference type="OrthoDB" id="6344802at2759"/>
<comment type="similarity">
    <text evidence="1 5">Belongs to the globin family.</text>
</comment>
<dbReference type="GO" id="GO:0019825">
    <property type="term" value="F:oxygen binding"/>
    <property type="evidence" value="ECO:0007669"/>
    <property type="project" value="InterPro"/>
</dbReference>
<accession>A0A8K0EIK9</accession>
<evidence type="ECO:0000313" key="7">
    <source>
        <dbReference type="EMBL" id="CAH1249715.1"/>
    </source>
</evidence>
<dbReference type="GO" id="GO:0020037">
    <property type="term" value="F:heme binding"/>
    <property type="evidence" value="ECO:0007669"/>
    <property type="project" value="InterPro"/>
</dbReference>
<feature type="domain" description="Globin" evidence="6">
    <location>
        <begin position="31"/>
        <end position="181"/>
    </location>
</feature>
<reference evidence="7" key="1">
    <citation type="submission" date="2022-01" db="EMBL/GenBank/DDBJ databases">
        <authorList>
            <person name="Braso-Vives M."/>
        </authorList>
    </citation>
    <scope>NUCLEOTIDE SEQUENCE</scope>
</reference>
<dbReference type="EMBL" id="OV696702">
    <property type="protein sequence ID" value="CAH1249715.1"/>
    <property type="molecule type" value="Genomic_DNA"/>
</dbReference>
<gene>
    <name evidence="7" type="primary">CYGB</name>
    <name evidence="7" type="ORF">BLAG_LOCUS10724</name>
</gene>
<dbReference type="InterPro" id="IPR012292">
    <property type="entry name" value="Globin/Proto"/>
</dbReference>
<evidence type="ECO:0000313" key="8">
    <source>
        <dbReference type="Proteomes" id="UP000838412"/>
    </source>
</evidence>
<dbReference type="InterPro" id="IPR050532">
    <property type="entry name" value="Globin-like_OT"/>
</dbReference>
<dbReference type="InterPro" id="IPR009050">
    <property type="entry name" value="Globin-like_sf"/>
</dbReference>